<reference evidence="8 9" key="1">
    <citation type="submission" date="2021-04" db="EMBL/GenBank/DDBJ databases">
        <title>Genome analysis of Polyangium sp.</title>
        <authorList>
            <person name="Li Y."/>
            <person name="Wang J."/>
        </authorList>
    </citation>
    <scope>NUCLEOTIDE SEQUENCE [LARGE SCALE GENOMIC DNA]</scope>
    <source>
        <strain evidence="8 9">SDU14</strain>
    </source>
</reference>
<evidence type="ECO:0000313" key="8">
    <source>
        <dbReference type="EMBL" id="MDC3984940.1"/>
    </source>
</evidence>
<comment type="caution">
    <text evidence="8">The sequence shown here is derived from an EMBL/GenBank/DDBJ whole genome shotgun (WGS) entry which is preliminary data.</text>
</comment>
<feature type="region of interest" description="Disordered" evidence="6">
    <location>
        <begin position="385"/>
        <end position="407"/>
    </location>
</feature>
<dbReference type="GO" id="GO:0005524">
    <property type="term" value="F:ATP binding"/>
    <property type="evidence" value="ECO:0007669"/>
    <property type="project" value="UniProtKB-UniRule"/>
</dbReference>
<feature type="compositionally biased region" description="Low complexity" evidence="6">
    <location>
        <begin position="344"/>
        <end position="356"/>
    </location>
</feature>
<name>A0A9X3X8W9_9BACT</name>
<gene>
    <name evidence="8" type="ORF">KEG57_30955</name>
</gene>
<proteinExistence type="predicted"/>
<keyword evidence="1" id="KW-0808">Transferase</keyword>
<sequence>MPLVSQGGGTARLGRILRGIIMAEGTLAQPGDVIARRYRVESWLGQGNMAIVYQAKHVNTGKACALKLVHPHLVTRKEFVDLFVKEAQLGARIGENPHIVDVFDAGVDEARKVPYLAMELLQGDTLESYLKKHGRLPARLAHTIFEHLADALDQAHGAGVIHRDLKPGNLFIARDRKGQILLKVMDFGIAKVLESHEQRTATQIGSPAYAAPEQLGATLRSLAATQGISISQTVQASTDVWALGLVAYEALTGVQPGQYWGVDTYADLMICIALEEHPTATHRAGDYAKYLPPGFDPWFSKCIQRDASARWQSAGEAVRELMRLIDAWSSDPMTGDVKITPFESPVSSKSAKSAKPLPKPMPKPAAAGPLRPSVTGLPLKLQVSKSSPAAAEPAKAVIPEPKTGPVSKAGLAAPVVAPKAGPAATPTPALAVPKTGPVVPPKPTTTPTPAPAPVAATPAPAPVAATPAPAPAAAAAPAAASEGPSLLDSALVSLVDSAPVSLPLLTDSAPALTDSSLTESAPVLTDSAPKLTDSGPKLSDSGGTPNDGSRASQRPTKPVPATVPATAPAPPPKPPQGPPPRKPAAPPPVPVRREPPPKAAAPPMPPKERARLQELAMQLELDSKWAELCDVLRKLEAAEPTAERKARYLYQLALVHQDRLDQTDRALELLDEALDKNPSLVEAFDLVVAIHEGRADWKKIERAYRKMLHRHAGTEDTSFKHRLWFKLGEIYRDLFDNPGAAVEAFRMALRNASREEVIPDHLTLAALCAHIGQIDDAIASYQAILRADPGYVDAYRAIYRLSVDRGAYDPAWCAAAALAFLREADEEQVTYFQDYRPDGRIQVKSRFDNELWARHVFHEDQSLLVGKIFEMMARAAMKAKVEALRQRKELLSLDPFLRQDPTTSSVPFVRTMGWASRVIGVTCPALFVRSDVPGGIVAVPTEPPASVVGQTLLGGFSQEELAFIAGKHLAMYRGEHYIKLLFPSAEELRVIFHAAVKMVMPDANTPRDVDTRAETTAKVLRSFMGPREQDGLRVLVRKFVSEREEADIARYFRAVEFTATRAGFVLCGDLGVAKKIIAAEPTLSDDPLPTDKLKDLLAYSVSESYLAVRQLLGIAIGQE</sequence>
<dbReference type="InterPro" id="IPR019734">
    <property type="entry name" value="TPR_rpt"/>
</dbReference>
<feature type="region of interest" description="Disordered" evidence="6">
    <location>
        <begin position="516"/>
        <end position="607"/>
    </location>
</feature>
<dbReference type="Gene3D" id="3.30.200.20">
    <property type="entry name" value="Phosphorylase Kinase, domain 1"/>
    <property type="match status" value="1"/>
</dbReference>
<organism evidence="8 9">
    <name type="scientific">Polyangium jinanense</name>
    <dbReference type="NCBI Taxonomy" id="2829994"/>
    <lineage>
        <taxon>Bacteria</taxon>
        <taxon>Pseudomonadati</taxon>
        <taxon>Myxococcota</taxon>
        <taxon>Polyangia</taxon>
        <taxon>Polyangiales</taxon>
        <taxon>Polyangiaceae</taxon>
        <taxon>Polyangium</taxon>
    </lineage>
</organism>
<evidence type="ECO:0000256" key="5">
    <source>
        <dbReference type="PROSITE-ProRule" id="PRU10141"/>
    </source>
</evidence>
<feature type="compositionally biased region" description="Polar residues" evidence="6">
    <location>
        <begin position="541"/>
        <end position="553"/>
    </location>
</feature>
<dbReference type="PROSITE" id="PS50011">
    <property type="entry name" value="PROTEIN_KINASE_DOM"/>
    <property type="match status" value="1"/>
</dbReference>
<evidence type="ECO:0000256" key="4">
    <source>
        <dbReference type="ARBA" id="ARBA00022840"/>
    </source>
</evidence>
<keyword evidence="2 5" id="KW-0547">Nucleotide-binding</keyword>
<evidence type="ECO:0000256" key="2">
    <source>
        <dbReference type="ARBA" id="ARBA00022741"/>
    </source>
</evidence>
<dbReference type="InterPro" id="IPR011990">
    <property type="entry name" value="TPR-like_helical_dom_sf"/>
</dbReference>
<evidence type="ECO:0000256" key="3">
    <source>
        <dbReference type="ARBA" id="ARBA00022777"/>
    </source>
</evidence>
<dbReference type="SMART" id="SM00220">
    <property type="entry name" value="S_TKc"/>
    <property type="match status" value="1"/>
</dbReference>
<dbReference type="SMART" id="SM00028">
    <property type="entry name" value="TPR"/>
    <property type="match status" value="3"/>
</dbReference>
<dbReference type="PANTHER" id="PTHR43289">
    <property type="entry name" value="MITOGEN-ACTIVATED PROTEIN KINASE KINASE KINASE 20-RELATED"/>
    <property type="match status" value="1"/>
</dbReference>
<dbReference type="Proteomes" id="UP001151081">
    <property type="component" value="Unassembled WGS sequence"/>
</dbReference>
<dbReference type="PROSITE" id="PS00108">
    <property type="entry name" value="PROTEIN_KINASE_ST"/>
    <property type="match status" value="1"/>
</dbReference>
<feature type="compositionally biased region" description="Low complexity" evidence="6">
    <location>
        <begin position="419"/>
        <end position="437"/>
    </location>
</feature>
<evidence type="ECO:0000259" key="7">
    <source>
        <dbReference type="PROSITE" id="PS50011"/>
    </source>
</evidence>
<dbReference type="EMBL" id="JAGTJJ010000024">
    <property type="protein sequence ID" value="MDC3984940.1"/>
    <property type="molecule type" value="Genomic_DNA"/>
</dbReference>
<dbReference type="InterPro" id="IPR017441">
    <property type="entry name" value="Protein_kinase_ATP_BS"/>
</dbReference>
<dbReference type="Gene3D" id="1.25.40.10">
    <property type="entry name" value="Tetratricopeptide repeat domain"/>
    <property type="match status" value="1"/>
</dbReference>
<dbReference type="PANTHER" id="PTHR43289:SF34">
    <property type="entry name" value="SERINE_THREONINE-PROTEIN KINASE YBDM-RELATED"/>
    <property type="match status" value="1"/>
</dbReference>
<dbReference type="GO" id="GO:0004674">
    <property type="term" value="F:protein serine/threonine kinase activity"/>
    <property type="evidence" value="ECO:0007669"/>
    <property type="project" value="TreeGrafter"/>
</dbReference>
<feature type="compositionally biased region" description="Low complexity" evidence="6">
    <location>
        <begin position="554"/>
        <end position="566"/>
    </location>
</feature>
<keyword evidence="4 5" id="KW-0067">ATP-binding</keyword>
<evidence type="ECO:0000256" key="1">
    <source>
        <dbReference type="ARBA" id="ARBA00022679"/>
    </source>
</evidence>
<protein>
    <submittedName>
        <fullName evidence="8">Protein kinase</fullName>
    </submittedName>
</protein>
<feature type="region of interest" description="Disordered" evidence="6">
    <location>
        <begin position="339"/>
        <end position="373"/>
    </location>
</feature>
<dbReference type="SUPFAM" id="SSF56112">
    <property type="entry name" value="Protein kinase-like (PK-like)"/>
    <property type="match status" value="1"/>
</dbReference>
<feature type="compositionally biased region" description="Pro residues" evidence="6">
    <location>
        <begin position="438"/>
        <end position="452"/>
    </location>
</feature>
<keyword evidence="3 8" id="KW-0418">Kinase</keyword>
<dbReference type="InterPro" id="IPR008271">
    <property type="entry name" value="Ser/Thr_kinase_AS"/>
</dbReference>
<dbReference type="SUPFAM" id="SSF48452">
    <property type="entry name" value="TPR-like"/>
    <property type="match status" value="1"/>
</dbReference>
<dbReference type="InterPro" id="IPR011009">
    <property type="entry name" value="Kinase-like_dom_sf"/>
</dbReference>
<dbReference type="Pfam" id="PF00069">
    <property type="entry name" value="Pkinase"/>
    <property type="match status" value="1"/>
</dbReference>
<feature type="domain" description="Protein kinase" evidence="7">
    <location>
        <begin position="38"/>
        <end position="322"/>
    </location>
</feature>
<feature type="binding site" evidence="5">
    <location>
        <position position="67"/>
    </location>
    <ligand>
        <name>ATP</name>
        <dbReference type="ChEBI" id="CHEBI:30616"/>
    </ligand>
</feature>
<dbReference type="PROSITE" id="PS00107">
    <property type="entry name" value="PROTEIN_KINASE_ATP"/>
    <property type="match status" value="1"/>
</dbReference>
<feature type="compositionally biased region" description="Low complexity" evidence="6">
    <location>
        <begin position="385"/>
        <end position="401"/>
    </location>
</feature>
<evidence type="ECO:0000313" key="9">
    <source>
        <dbReference type="Proteomes" id="UP001151081"/>
    </source>
</evidence>
<dbReference type="CDD" id="cd14014">
    <property type="entry name" value="STKc_PknB_like"/>
    <property type="match status" value="1"/>
</dbReference>
<keyword evidence="9" id="KW-1185">Reference proteome</keyword>
<feature type="region of interest" description="Disordered" evidence="6">
    <location>
        <begin position="419"/>
        <end position="467"/>
    </location>
</feature>
<feature type="compositionally biased region" description="Low complexity" evidence="6">
    <location>
        <begin position="453"/>
        <end position="467"/>
    </location>
</feature>
<dbReference type="AlphaFoldDB" id="A0A9X3X8W9"/>
<dbReference type="InterPro" id="IPR000719">
    <property type="entry name" value="Prot_kinase_dom"/>
</dbReference>
<evidence type="ECO:0000256" key="6">
    <source>
        <dbReference type="SAM" id="MobiDB-lite"/>
    </source>
</evidence>
<accession>A0A9X3X8W9</accession>
<dbReference type="Gene3D" id="1.10.510.10">
    <property type="entry name" value="Transferase(Phosphotransferase) domain 1"/>
    <property type="match status" value="1"/>
</dbReference>
<dbReference type="RefSeq" id="WP_272459104.1">
    <property type="nucleotide sequence ID" value="NZ_JAGTJJ010000024.1"/>
</dbReference>
<feature type="compositionally biased region" description="Pro residues" evidence="6">
    <location>
        <begin position="567"/>
        <end position="590"/>
    </location>
</feature>